<dbReference type="InterPro" id="IPR029787">
    <property type="entry name" value="Nucleotide_cyclase"/>
</dbReference>
<evidence type="ECO:0000256" key="1">
    <source>
        <dbReference type="ARBA" id="ARBA00001946"/>
    </source>
</evidence>
<dbReference type="CDD" id="cd01948">
    <property type="entry name" value="EAL"/>
    <property type="match status" value="1"/>
</dbReference>
<evidence type="ECO:0000256" key="9">
    <source>
        <dbReference type="ARBA" id="ARBA00022840"/>
    </source>
</evidence>
<evidence type="ECO:0000259" key="16">
    <source>
        <dbReference type="PROSITE" id="PS50887"/>
    </source>
</evidence>
<keyword evidence="11" id="KW-0902">Two-component regulatory system</keyword>
<dbReference type="GO" id="GO:0000160">
    <property type="term" value="P:phosphorelay signal transduction system"/>
    <property type="evidence" value="ECO:0007669"/>
    <property type="project" value="UniProtKB-KW"/>
</dbReference>
<dbReference type="InterPro" id="IPR035965">
    <property type="entry name" value="PAS-like_dom_sf"/>
</dbReference>
<gene>
    <name evidence="17" type="ORF">EHS89_04685</name>
</gene>
<evidence type="ECO:0000256" key="11">
    <source>
        <dbReference type="ARBA" id="ARBA00023012"/>
    </source>
</evidence>
<reference evidence="17 18" key="1">
    <citation type="submission" date="2018-11" db="EMBL/GenBank/DDBJ databases">
        <title>The draft genome sequence of Amphritea balenae JAMM 1525T.</title>
        <authorList>
            <person name="Fang Z."/>
            <person name="Zhang Y."/>
            <person name="Han X."/>
        </authorList>
    </citation>
    <scope>NUCLEOTIDE SEQUENCE [LARGE SCALE GENOMIC DNA]</scope>
    <source>
        <strain evidence="17 18">JAMM 1525</strain>
    </source>
</reference>
<evidence type="ECO:0000256" key="3">
    <source>
        <dbReference type="ARBA" id="ARBA00022475"/>
    </source>
</evidence>
<dbReference type="FunFam" id="3.30.70.270:FF:000001">
    <property type="entry name" value="Diguanylate cyclase domain protein"/>
    <property type="match status" value="1"/>
</dbReference>
<evidence type="ECO:0000256" key="7">
    <source>
        <dbReference type="ARBA" id="ARBA00022741"/>
    </source>
</evidence>
<dbReference type="Gene3D" id="3.30.450.20">
    <property type="entry name" value="PAS domain"/>
    <property type="match status" value="3"/>
</dbReference>
<dbReference type="InterPro" id="IPR043128">
    <property type="entry name" value="Rev_trsase/Diguanyl_cyclase"/>
</dbReference>
<keyword evidence="3" id="KW-1003">Cell membrane</keyword>
<comment type="subcellular location">
    <subcellularLocation>
        <location evidence="2">Cell membrane</location>
        <topology evidence="2">Multi-pass membrane protein</topology>
    </subcellularLocation>
</comment>
<dbReference type="SUPFAM" id="SSF103190">
    <property type="entry name" value="Sensory domain-like"/>
    <property type="match status" value="1"/>
</dbReference>
<dbReference type="InterPro" id="IPR035919">
    <property type="entry name" value="EAL_sf"/>
</dbReference>
<evidence type="ECO:0000256" key="6">
    <source>
        <dbReference type="ARBA" id="ARBA00022692"/>
    </source>
</evidence>
<feature type="transmembrane region" description="Helical" evidence="13">
    <location>
        <begin position="289"/>
        <end position="308"/>
    </location>
</feature>
<evidence type="ECO:0000256" key="12">
    <source>
        <dbReference type="ARBA" id="ARBA00023136"/>
    </source>
</evidence>
<dbReference type="InterPro" id="IPR000014">
    <property type="entry name" value="PAS"/>
</dbReference>
<dbReference type="RefSeq" id="WP_124924975.1">
    <property type="nucleotide sequence ID" value="NZ_BMOH01000011.1"/>
</dbReference>
<dbReference type="SUPFAM" id="SSF55073">
    <property type="entry name" value="Nucleotide cyclase"/>
    <property type="match status" value="1"/>
</dbReference>
<dbReference type="Pfam" id="PF02743">
    <property type="entry name" value="dCache_1"/>
    <property type="match status" value="1"/>
</dbReference>
<dbReference type="Gene3D" id="3.20.20.450">
    <property type="entry name" value="EAL domain"/>
    <property type="match status" value="1"/>
</dbReference>
<evidence type="ECO:0000256" key="13">
    <source>
        <dbReference type="SAM" id="Phobius"/>
    </source>
</evidence>
<dbReference type="NCBIfam" id="TIGR00229">
    <property type="entry name" value="sensory_box"/>
    <property type="match status" value="1"/>
</dbReference>
<feature type="domain" description="EAL" evidence="15">
    <location>
        <begin position="619"/>
        <end position="873"/>
    </location>
</feature>
<dbReference type="OrthoDB" id="8416215at2"/>
<evidence type="ECO:0000256" key="8">
    <source>
        <dbReference type="ARBA" id="ARBA00022777"/>
    </source>
</evidence>
<comment type="caution">
    <text evidence="17">The sequence shown here is derived from an EMBL/GenBank/DDBJ whole genome shotgun (WGS) entry which is preliminary data.</text>
</comment>
<dbReference type="GO" id="GO:0005524">
    <property type="term" value="F:ATP binding"/>
    <property type="evidence" value="ECO:0007669"/>
    <property type="project" value="UniProtKB-KW"/>
</dbReference>
<dbReference type="Pfam" id="PF13426">
    <property type="entry name" value="PAS_9"/>
    <property type="match status" value="1"/>
</dbReference>
<dbReference type="GO" id="GO:0005886">
    <property type="term" value="C:plasma membrane"/>
    <property type="evidence" value="ECO:0007669"/>
    <property type="project" value="UniProtKB-SubCell"/>
</dbReference>
<evidence type="ECO:0000313" key="17">
    <source>
        <dbReference type="EMBL" id="RRD00394.1"/>
    </source>
</evidence>
<keyword evidence="8" id="KW-0418">Kinase</keyword>
<keyword evidence="9" id="KW-0067">ATP-binding</keyword>
<dbReference type="GO" id="GO:0016301">
    <property type="term" value="F:kinase activity"/>
    <property type="evidence" value="ECO:0007669"/>
    <property type="project" value="UniProtKB-KW"/>
</dbReference>
<dbReference type="CDD" id="cd12914">
    <property type="entry name" value="PDC1_DGC_like"/>
    <property type="match status" value="1"/>
</dbReference>
<dbReference type="InterPro" id="IPR000160">
    <property type="entry name" value="GGDEF_dom"/>
</dbReference>
<keyword evidence="18" id="KW-1185">Reference proteome</keyword>
<evidence type="ECO:0000256" key="2">
    <source>
        <dbReference type="ARBA" id="ARBA00004651"/>
    </source>
</evidence>
<keyword evidence="4" id="KW-0597">Phosphoprotein</keyword>
<dbReference type="Pfam" id="PF00563">
    <property type="entry name" value="EAL"/>
    <property type="match status" value="1"/>
</dbReference>
<dbReference type="InterPro" id="IPR033479">
    <property type="entry name" value="dCache_1"/>
</dbReference>
<dbReference type="PROSITE" id="PS50883">
    <property type="entry name" value="EAL"/>
    <property type="match status" value="1"/>
</dbReference>
<dbReference type="NCBIfam" id="TIGR00254">
    <property type="entry name" value="GGDEF"/>
    <property type="match status" value="1"/>
</dbReference>
<comment type="cofactor">
    <cofactor evidence="1">
        <name>Mg(2+)</name>
        <dbReference type="ChEBI" id="CHEBI:18420"/>
    </cofactor>
</comment>
<proteinExistence type="predicted"/>
<keyword evidence="6 13" id="KW-0812">Transmembrane</keyword>
<dbReference type="CDD" id="cd01949">
    <property type="entry name" value="GGDEF"/>
    <property type="match status" value="1"/>
</dbReference>
<dbReference type="Gene3D" id="3.30.70.270">
    <property type="match status" value="1"/>
</dbReference>
<feature type="chain" id="PRO_5017924373" evidence="14">
    <location>
        <begin position="24"/>
        <end position="881"/>
    </location>
</feature>
<name>A0A3P1ST77_9GAMM</name>
<dbReference type="PROSITE" id="PS50887">
    <property type="entry name" value="GGDEF"/>
    <property type="match status" value="1"/>
</dbReference>
<keyword evidence="12 13" id="KW-0472">Membrane</keyword>
<sequence>MRSRTILFSLTLLCCLIAAAGVAANYMNLMSFAQKDARRNAESIVTMLNHEVDATFRGRISQVAVQSALPEIQHFLQGGGIDVTPLLNNICNLNDASICYLLDSRGEFVASSEFEQKQQALGKSFSFRPYFKEAISGGSAIYPALGYSTRRRGLYFSHRVVNEQGHFIGVVVNKFSLSELETRFDQLSGRLALMDGDGVVFASNMKDWVFSSLLPLDRIQQRAIINNSQYGSDAPQEMSFEWLSETSVRDSSGHDYSVYREPVNPLPGWSLVYMTDSDISLSGGAENRLLILLLALSLVVVVLVTMLFRHGSHQIRRRLDAETSLRQSETRLLQLSQVSTEAVVMHRGNEIIDFNEVAERMFGYDRQLLLSTQLLQLFNADSATETEAYYNVGEHNFETEGMRLDGVYFPIEVNFKSTLIDGESVGMSCIRDISERKEHEEKVRYQSQFDALTNLPNRKLMKERLNRAINRARLNNYFTVLMFIDLDDFKKINDTLGHEVGDELLIMVAKRLQDCVRDEDTLARYGGDEFILLLENQVDINDAETVAKKILSMLSMEFRVQGRSFYISGSIGIAVSPADGLVADELLKCADTAMYQVKDEGRNGYCFYTPDMNSDMSDRIEIEHQLRGALERNELSLNYQPIYCLHNKKLMGVEVLLRWNNGVLGSIPPDKFIPIAEQTGLIIPIGEWIIRQACLQGLAWNKDCGENYRIALNVSPRQFRNGHIVQVLLRVLDETGFDPSLLVIEITEGLLIRNDKNTAQTLSRIKAMGITLSMDDFGTGYSSLSYLKQFPFDIIKIDQSFVRELADDPGDQQLVTAAVAMAKGLGLKVIAEGVETDFQASYLTSAGCDALQGYFLGYPVTAEEFMAKVIPPKEFKALVTI</sequence>
<dbReference type="AlphaFoldDB" id="A0A3P1ST77"/>
<evidence type="ECO:0000256" key="10">
    <source>
        <dbReference type="ARBA" id="ARBA00022989"/>
    </source>
</evidence>
<protein>
    <submittedName>
        <fullName evidence="17">EAL domain-containing protein</fullName>
    </submittedName>
</protein>
<keyword evidence="10 13" id="KW-1133">Transmembrane helix</keyword>
<dbReference type="SMART" id="SM00052">
    <property type="entry name" value="EAL"/>
    <property type="match status" value="1"/>
</dbReference>
<dbReference type="PANTHER" id="PTHR44757:SF2">
    <property type="entry name" value="BIOFILM ARCHITECTURE MAINTENANCE PROTEIN MBAA"/>
    <property type="match status" value="1"/>
</dbReference>
<evidence type="ECO:0000313" key="18">
    <source>
        <dbReference type="Proteomes" id="UP000267535"/>
    </source>
</evidence>
<evidence type="ECO:0000259" key="15">
    <source>
        <dbReference type="PROSITE" id="PS50883"/>
    </source>
</evidence>
<dbReference type="InterPro" id="IPR029151">
    <property type="entry name" value="Sensor-like_sf"/>
</dbReference>
<evidence type="ECO:0000256" key="4">
    <source>
        <dbReference type="ARBA" id="ARBA00022553"/>
    </source>
</evidence>
<evidence type="ECO:0000256" key="5">
    <source>
        <dbReference type="ARBA" id="ARBA00022679"/>
    </source>
</evidence>
<dbReference type="SUPFAM" id="SSF141868">
    <property type="entry name" value="EAL domain-like"/>
    <property type="match status" value="1"/>
</dbReference>
<dbReference type="EMBL" id="RQXV01000002">
    <property type="protein sequence ID" value="RRD00394.1"/>
    <property type="molecule type" value="Genomic_DNA"/>
</dbReference>
<accession>A0A3P1ST77</accession>
<keyword evidence="7" id="KW-0547">Nucleotide-binding</keyword>
<organism evidence="17 18">
    <name type="scientific">Amphritea balenae</name>
    <dbReference type="NCBI Taxonomy" id="452629"/>
    <lineage>
        <taxon>Bacteria</taxon>
        <taxon>Pseudomonadati</taxon>
        <taxon>Pseudomonadota</taxon>
        <taxon>Gammaproteobacteria</taxon>
        <taxon>Oceanospirillales</taxon>
        <taxon>Oceanospirillaceae</taxon>
        <taxon>Amphritea</taxon>
    </lineage>
</organism>
<keyword evidence="14" id="KW-0732">Signal</keyword>
<dbReference type="SUPFAM" id="SSF55785">
    <property type="entry name" value="PYP-like sensor domain (PAS domain)"/>
    <property type="match status" value="1"/>
</dbReference>
<feature type="domain" description="GGDEF" evidence="16">
    <location>
        <begin position="477"/>
        <end position="610"/>
    </location>
</feature>
<dbReference type="Pfam" id="PF00990">
    <property type="entry name" value="GGDEF"/>
    <property type="match status" value="1"/>
</dbReference>
<evidence type="ECO:0000256" key="14">
    <source>
        <dbReference type="SAM" id="SignalP"/>
    </source>
</evidence>
<dbReference type="SMART" id="SM00267">
    <property type="entry name" value="GGDEF"/>
    <property type="match status" value="1"/>
</dbReference>
<feature type="signal peptide" evidence="14">
    <location>
        <begin position="1"/>
        <end position="23"/>
    </location>
</feature>
<dbReference type="Proteomes" id="UP000267535">
    <property type="component" value="Unassembled WGS sequence"/>
</dbReference>
<dbReference type="PANTHER" id="PTHR44757">
    <property type="entry name" value="DIGUANYLATE CYCLASE DGCP"/>
    <property type="match status" value="1"/>
</dbReference>
<dbReference type="InterPro" id="IPR052155">
    <property type="entry name" value="Biofilm_reg_signaling"/>
</dbReference>
<keyword evidence="5" id="KW-0808">Transferase</keyword>
<dbReference type="InterPro" id="IPR001633">
    <property type="entry name" value="EAL_dom"/>
</dbReference>